<dbReference type="KEGG" id="oyw:OdinLCB4_001650"/>
<dbReference type="PANTHER" id="PTHR10535">
    <property type="entry name" value="DNA-DIRECTED RNA POLYMERASES I, II, AND III SUBUNIT RPABC1"/>
    <property type="match status" value="1"/>
</dbReference>
<accession>A0AAF0IBQ6</accession>
<feature type="domain" description="RNA polymerase subunit H/Rpb5 C-terminal" evidence="3">
    <location>
        <begin position="5"/>
        <end position="77"/>
    </location>
</feature>
<dbReference type="GO" id="GO:0006362">
    <property type="term" value="P:transcription elongation by RNA polymerase I"/>
    <property type="evidence" value="ECO:0007669"/>
    <property type="project" value="TreeGrafter"/>
</dbReference>
<dbReference type="InterPro" id="IPR014381">
    <property type="entry name" value="Arch_Rpo5/euc_Rpb5"/>
</dbReference>
<comment type="subunit">
    <text evidence="2">Part of the RNA polymerase complex.</text>
</comment>
<dbReference type="GO" id="GO:0003899">
    <property type="term" value="F:DNA-directed RNA polymerase activity"/>
    <property type="evidence" value="ECO:0007669"/>
    <property type="project" value="UniProtKB-UniRule"/>
</dbReference>
<dbReference type="NCBIfam" id="NF007129">
    <property type="entry name" value="PRK09570.1"/>
    <property type="match status" value="1"/>
</dbReference>
<dbReference type="GO" id="GO:0042797">
    <property type="term" value="P:tRNA transcription by RNA polymerase III"/>
    <property type="evidence" value="ECO:0007669"/>
    <property type="project" value="TreeGrafter"/>
</dbReference>
<keyword evidence="2" id="KW-0963">Cytoplasm</keyword>
<keyword evidence="2 4" id="KW-0548">Nucleotidyltransferase</keyword>
<dbReference type="AlphaFoldDB" id="A0AAF0IBQ6"/>
<dbReference type="PANTHER" id="PTHR10535:SF0">
    <property type="entry name" value="DNA-DIRECTED RNA POLYMERASES I, II, AND III SUBUNIT RPABC1"/>
    <property type="match status" value="1"/>
</dbReference>
<dbReference type="GO" id="GO:0003677">
    <property type="term" value="F:DNA binding"/>
    <property type="evidence" value="ECO:0007669"/>
    <property type="project" value="InterPro"/>
</dbReference>
<keyword evidence="1 2" id="KW-0804">Transcription</keyword>
<dbReference type="EMBL" id="CP091871">
    <property type="protein sequence ID" value="WEU40661.1"/>
    <property type="molecule type" value="Genomic_DNA"/>
</dbReference>
<gene>
    <name evidence="2" type="primary">rpo5</name>
    <name evidence="2" type="synonym">rpoH</name>
    <name evidence="4" type="ORF">OdinLCB4_001650</name>
</gene>
<reference evidence="4" key="2">
    <citation type="journal article" date="2022" name="Nat. Microbiol.">
        <title>A closed Candidatus Odinarchaeum chromosome exposes Asgard archaeal viruses.</title>
        <authorList>
            <person name="Tamarit D."/>
            <person name="Caceres E.F."/>
            <person name="Krupovic M."/>
            <person name="Nijland R."/>
            <person name="Eme L."/>
            <person name="Robinson N.P."/>
            <person name="Ettema T.J.G."/>
        </authorList>
    </citation>
    <scope>NUCLEOTIDE SEQUENCE</scope>
    <source>
        <strain evidence="4">LCB_4</strain>
    </source>
</reference>
<protein>
    <recommendedName>
        <fullName evidence="2">DNA-directed RNA polymerase subunit Rpo5</fullName>
        <ecNumber evidence="2">2.7.7.6</ecNumber>
    </recommendedName>
    <alternativeName>
        <fullName evidence="2">DNA-directed RNA polymerase subunit H</fullName>
    </alternativeName>
</protein>
<dbReference type="SUPFAM" id="SSF55287">
    <property type="entry name" value="RPB5-like RNA polymerase subunit"/>
    <property type="match status" value="1"/>
</dbReference>
<sequence>MVDSILDNILVPKHIILSEAEAKEVLEKLRVKPYQLPKIFISDPAIKALNQKVKPGDIVKIIRSSPTAGESIAYRVVIE</sequence>
<dbReference type="Gene3D" id="3.90.940.20">
    <property type="entry name" value="RPB5-like RNA polymerase subunit"/>
    <property type="match status" value="1"/>
</dbReference>
<proteinExistence type="inferred from homology"/>
<evidence type="ECO:0000256" key="2">
    <source>
        <dbReference type="HAMAP-Rule" id="MF_00025"/>
    </source>
</evidence>
<comment type="subcellular location">
    <subcellularLocation>
        <location evidence="2">Cytoplasm</location>
    </subcellularLocation>
</comment>
<dbReference type="Proteomes" id="UP000186851">
    <property type="component" value="Chromosome"/>
</dbReference>
<dbReference type="InterPro" id="IPR035913">
    <property type="entry name" value="RPB5-like_sf"/>
</dbReference>
<name>A0AAF0IBQ6_ODILC</name>
<dbReference type="Pfam" id="PF01191">
    <property type="entry name" value="RNA_pol_Rpb5_C"/>
    <property type="match status" value="1"/>
</dbReference>
<evidence type="ECO:0000256" key="1">
    <source>
        <dbReference type="ARBA" id="ARBA00023163"/>
    </source>
</evidence>
<comment type="catalytic activity">
    <reaction evidence="2">
        <text>RNA(n) + a ribonucleoside 5'-triphosphate = RNA(n+1) + diphosphate</text>
        <dbReference type="Rhea" id="RHEA:21248"/>
        <dbReference type="Rhea" id="RHEA-COMP:14527"/>
        <dbReference type="Rhea" id="RHEA-COMP:17342"/>
        <dbReference type="ChEBI" id="CHEBI:33019"/>
        <dbReference type="ChEBI" id="CHEBI:61557"/>
        <dbReference type="ChEBI" id="CHEBI:140395"/>
        <dbReference type="EC" id="2.7.7.6"/>
    </reaction>
</comment>
<dbReference type="GO" id="GO:0000428">
    <property type="term" value="C:DNA-directed RNA polymerase complex"/>
    <property type="evidence" value="ECO:0007669"/>
    <property type="project" value="UniProtKB-KW"/>
</dbReference>
<dbReference type="HAMAP" id="MF_00025">
    <property type="entry name" value="RNApol_Rpo5_RPB5"/>
    <property type="match status" value="1"/>
</dbReference>
<dbReference type="GO" id="GO:0005737">
    <property type="term" value="C:cytoplasm"/>
    <property type="evidence" value="ECO:0007669"/>
    <property type="project" value="UniProtKB-SubCell"/>
</dbReference>
<keyword evidence="2 4" id="KW-0240">DNA-directed RNA polymerase</keyword>
<dbReference type="EC" id="2.7.7.6" evidence="2"/>
<dbReference type="GO" id="GO:0006366">
    <property type="term" value="P:transcription by RNA polymerase II"/>
    <property type="evidence" value="ECO:0007669"/>
    <property type="project" value="TreeGrafter"/>
</dbReference>
<comment type="similarity">
    <text evidence="2">Belongs to the archaeal Rpo5/eukaryotic RPB5 RNA polymerase subunit family.</text>
</comment>
<evidence type="ECO:0000259" key="3">
    <source>
        <dbReference type="Pfam" id="PF01191"/>
    </source>
</evidence>
<keyword evidence="2 4" id="KW-0808">Transferase</keyword>
<dbReference type="InterPro" id="IPR000783">
    <property type="entry name" value="RNA_pol_subH/Rpb5_C"/>
</dbReference>
<evidence type="ECO:0000313" key="4">
    <source>
        <dbReference type="EMBL" id="WEU40661.1"/>
    </source>
</evidence>
<comment type="function">
    <text evidence="2">DNA-dependent RNA polymerase (RNAP) catalyzes the transcription of DNA into RNA using the four ribonucleoside triphosphates as substrates.</text>
</comment>
<organism evidence="4 5">
    <name type="scientific">Odinarchaeota yellowstonii (strain LCB_4)</name>
    <dbReference type="NCBI Taxonomy" id="1841599"/>
    <lineage>
        <taxon>Archaea</taxon>
        <taxon>Promethearchaeati</taxon>
        <taxon>Candidatus Odinarchaeota</taxon>
        <taxon>Candidatus Odinarchaeia</taxon>
        <taxon>Candidatus Odinarchaeales</taxon>
        <taxon>Candidatus Odinarchaeaceae</taxon>
        <taxon>Candidatus Odinarchaeum</taxon>
    </lineage>
</organism>
<reference evidence="4" key="1">
    <citation type="journal article" date="2017" name="Nature">
        <title>Asgard archaea illuminate the origin of eukaryotic cellular complexity.</title>
        <authorList>
            <person name="Zaremba-Niedzwiedzka K."/>
            <person name="Caceres E.F."/>
            <person name="Saw J.H."/>
            <person name="Backstrom D."/>
            <person name="Juzokaite L."/>
            <person name="Vancaester E."/>
            <person name="Seitz K.W."/>
            <person name="Anantharaman K."/>
            <person name="Starnawski P."/>
            <person name="Kjeldsen K.U."/>
            <person name="Scott M.B."/>
            <person name="Nunoura T."/>
            <person name="Banfield J.F."/>
            <person name="Schramm A."/>
            <person name="Baker B.J."/>
            <person name="Spang A."/>
            <person name="Ettema T.J.G."/>
        </authorList>
    </citation>
    <scope>NUCLEOTIDE SEQUENCE</scope>
    <source>
        <strain evidence="4">LCB_4</strain>
    </source>
</reference>
<evidence type="ECO:0000313" key="5">
    <source>
        <dbReference type="Proteomes" id="UP000186851"/>
    </source>
</evidence>